<gene>
    <name evidence="12" type="ORF">ATY89_09835</name>
    <name evidence="13" type="ORF">ATZ20_01390</name>
</gene>
<dbReference type="Proteomes" id="UP000060043">
    <property type="component" value="Chromosome"/>
</dbReference>
<dbReference type="InterPro" id="IPR014001">
    <property type="entry name" value="Helicase_ATP-bd"/>
</dbReference>
<dbReference type="Proteomes" id="UP000065473">
    <property type="component" value="Chromosome"/>
</dbReference>
<feature type="domain" description="Helicase ATP-binding" evidence="10">
    <location>
        <begin position="79"/>
        <end position="223"/>
    </location>
</feature>
<dbReference type="OMA" id="RVGVWYG"/>
<dbReference type="GO" id="GO:0003677">
    <property type="term" value="F:DNA binding"/>
    <property type="evidence" value="ECO:0007669"/>
    <property type="project" value="InterPro"/>
</dbReference>
<dbReference type="Pfam" id="PF04851">
    <property type="entry name" value="ResIII"/>
    <property type="match status" value="1"/>
</dbReference>
<keyword evidence="3" id="KW-0378">Hydrolase</keyword>
<comment type="similarity">
    <text evidence="1">Belongs to the helicase family. RAD25/XPB subfamily.</text>
</comment>
<comment type="catalytic activity">
    <reaction evidence="9">
        <text>ATP + H2O = ADP + phosphate + H(+)</text>
        <dbReference type="Rhea" id="RHEA:13065"/>
        <dbReference type="ChEBI" id="CHEBI:15377"/>
        <dbReference type="ChEBI" id="CHEBI:15378"/>
        <dbReference type="ChEBI" id="CHEBI:30616"/>
        <dbReference type="ChEBI" id="CHEBI:43474"/>
        <dbReference type="ChEBI" id="CHEBI:456216"/>
        <dbReference type="EC" id="5.6.2.4"/>
    </reaction>
</comment>
<dbReference type="Gene3D" id="3.40.50.300">
    <property type="entry name" value="P-loop containing nucleotide triphosphate hydrolases"/>
    <property type="match status" value="2"/>
</dbReference>
<dbReference type="EC" id="5.6.2.4" evidence="8"/>
<protein>
    <recommendedName>
        <fullName evidence="8">DNA 3'-5' helicase</fullName>
        <ecNumber evidence="8">5.6.2.4</ecNumber>
    </recommendedName>
</protein>
<dbReference type="STRING" id="1435377.SUSAZ_07845"/>
<evidence type="ECO:0000313" key="13">
    <source>
        <dbReference type="EMBL" id="ALU30920.1"/>
    </source>
</evidence>
<dbReference type="Pfam" id="PF00271">
    <property type="entry name" value="Helicase_C"/>
    <property type="match status" value="1"/>
</dbReference>
<proteinExistence type="inferred from homology"/>
<accession>A0A0U3GRL6</accession>
<evidence type="ECO:0000256" key="5">
    <source>
        <dbReference type="ARBA" id="ARBA00022840"/>
    </source>
</evidence>
<dbReference type="SUPFAM" id="SSF52540">
    <property type="entry name" value="P-loop containing nucleoside triphosphate hydrolases"/>
    <property type="match status" value="1"/>
</dbReference>
<dbReference type="AlphaFoldDB" id="A0A0U3GRL6"/>
<keyword evidence="2" id="KW-0547">Nucleotide-binding</keyword>
<dbReference type="Gene3D" id="3.40.1170.30">
    <property type="match status" value="1"/>
</dbReference>
<dbReference type="GO" id="GO:0004386">
    <property type="term" value="F:helicase activity"/>
    <property type="evidence" value="ECO:0007669"/>
    <property type="project" value="UniProtKB-KW"/>
</dbReference>
<dbReference type="RefSeq" id="WP_011278469.1">
    <property type="nucleotide sequence ID" value="NZ_BHWZ01000004.1"/>
</dbReference>
<evidence type="ECO:0000256" key="7">
    <source>
        <dbReference type="ARBA" id="ARBA00034617"/>
    </source>
</evidence>
<reference evidence="14 15" key="1">
    <citation type="submission" date="2015-12" db="EMBL/GenBank/DDBJ databases">
        <title>A stable core within a dynamic pangenome in Sulfolobus acidocaldarius.</title>
        <authorList>
            <person name="Anderson R."/>
            <person name="Kouris A."/>
            <person name="Seward C."/>
            <person name="Campbell K."/>
            <person name="Whitaker R."/>
        </authorList>
    </citation>
    <scope>NUCLEOTIDE SEQUENCE [LARGE SCALE GENOMIC DNA]</scope>
    <source>
        <strain evidence="12 15">GG12-C01-09</strain>
        <strain evidence="13 14">NG05B_CO5_07</strain>
    </source>
</reference>
<feature type="domain" description="Helicase C-terminal" evidence="11">
    <location>
        <begin position="316"/>
        <end position="443"/>
    </location>
</feature>
<evidence type="ECO:0000256" key="4">
    <source>
        <dbReference type="ARBA" id="ARBA00022806"/>
    </source>
</evidence>
<evidence type="ECO:0000256" key="2">
    <source>
        <dbReference type="ARBA" id="ARBA00022741"/>
    </source>
</evidence>
<evidence type="ECO:0000259" key="11">
    <source>
        <dbReference type="PROSITE" id="PS51194"/>
    </source>
</evidence>
<dbReference type="GO" id="GO:0140097">
    <property type="term" value="F:catalytic activity, acting on DNA"/>
    <property type="evidence" value="ECO:0007669"/>
    <property type="project" value="UniProtKB-ARBA"/>
</dbReference>
<dbReference type="EMBL" id="CP013694">
    <property type="protein sequence ID" value="ALU30205.1"/>
    <property type="molecule type" value="Genomic_DNA"/>
</dbReference>
<dbReference type="InterPro" id="IPR032438">
    <property type="entry name" value="ERCC3_RAD25_C"/>
</dbReference>
<keyword evidence="5" id="KW-0067">ATP-binding</keyword>
<dbReference type="PROSITE" id="PS51192">
    <property type="entry name" value="HELICASE_ATP_BIND_1"/>
    <property type="match status" value="1"/>
</dbReference>
<dbReference type="InterPro" id="IPR027417">
    <property type="entry name" value="P-loop_NTPase"/>
</dbReference>
<evidence type="ECO:0000256" key="6">
    <source>
        <dbReference type="ARBA" id="ARBA00023235"/>
    </source>
</evidence>
<evidence type="ECO:0000256" key="8">
    <source>
        <dbReference type="ARBA" id="ARBA00034808"/>
    </source>
</evidence>
<dbReference type="PaxDb" id="1435377-SUSAZ_07845"/>
<evidence type="ECO:0000259" key="10">
    <source>
        <dbReference type="PROSITE" id="PS51192"/>
    </source>
</evidence>
<dbReference type="GO" id="GO:0016787">
    <property type="term" value="F:hydrolase activity"/>
    <property type="evidence" value="ECO:0007669"/>
    <property type="project" value="UniProtKB-KW"/>
</dbReference>
<dbReference type="OrthoDB" id="11644at2157"/>
<keyword evidence="6" id="KW-0413">Isomerase</keyword>
<dbReference type="CDD" id="cd17926">
    <property type="entry name" value="DEXHc_RE"/>
    <property type="match status" value="1"/>
</dbReference>
<evidence type="ECO:0000256" key="9">
    <source>
        <dbReference type="ARBA" id="ARBA00048988"/>
    </source>
</evidence>
<dbReference type="InterPro" id="IPR040699">
    <property type="entry name" value="XPB_DRD"/>
</dbReference>
<sequence length="443" mass="51016">MVYLRYYKGLLISDAYAPGLKWDEKLQGYINFAYKYRDVKKYFLTEGIEVVENVLDPLPFPLIREKSLELRDYQMEAVKSWLKNGKRGIVIFPTGAGKTMVGVKAIALLKVSTLVVVPTIDLMNQWVSIIERHLDTEVGSIGGGKDDLKGITVITYDSAYTRAEELGNKFLLIIFDEVHHLPSEGYSLMAKMFASPYRLGLTATPERGDGKEVLYPELVGPIVYKKSLKELSGKYIADFEIIKEYVEMTSEEKERYKELRGKLKEFLSSRGMRLNSLNDFYKLIRLASKDKKAREALLAWHESLRLAVNSRAKIEKLRELLREFHDRKIIVFTRDTELAYDISKEFLIPVVTYKTSKDERFEILSKFKEGNYRVIVASTVFDEGVDIPDAEIAIIMGGYGTKRQFIQRLGRILRGRGKKALLIEIVTKGTADYRLSKRREYKY</sequence>
<evidence type="ECO:0000313" key="15">
    <source>
        <dbReference type="Proteomes" id="UP000065473"/>
    </source>
</evidence>
<dbReference type="GeneID" id="14552148"/>
<dbReference type="GO" id="GO:0005524">
    <property type="term" value="F:ATP binding"/>
    <property type="evidence" value="ECO:0007669"/>
    <property type="project" value="UniProtKB-KW"/>
</dbReference>
<evidence type="ECO:0000256" key="3">
    <source>
        <dbReference type="ARBA" id="ARBA00022801"/>
    </source>
</evidence>
<name>A0A0U3GRL6_9CREN</name>
<dbReference type="PROSITE" id="PS51194">
    <property type="entry name" value="HELICASE_CTER"/>
    <property type="match status" value="1"/>
</dbReference>
<dbReference type="PANTHER" id="PTHR11274:SF0">
    <property type="entry name" value="GENERAL TRANSCRIPTION AND DNA REPAIR FACTOR IIH HELICASE SUBUNIT XPB"/>
    <property type="match status" value="1"/>
</dbReference>
<dbReference type="InterPro" id="IPR006935">
    <property type="entry name" value="Helicase/UvrB_N"/>
</dbReference>
<dbReference type="EMBL" id="CP013695">
    <property type="protein sequence ID" value="ALU30920.1"/>
    <property type="molecule type" value="Genomic_DNA"/>
</dbReference>
<organism evidence="13 14">
    <name type="scientific">Sulfolobus acidocaldarius</name>
    <dbReference type="NCBI Taxonomy" id="2285"/>
    <lineage>
        <taxon>Archaea</taxon>
        <taxon>Thermoproteota</taxon>
        <taxon>Thermoprotei</taxon>
        <taxon>Sulfolobales</taxon>
        <taxon>Sulfolobaceae</taxon>
        <taxon>Sulfolobus</taxon>
    </lineage>
</organism>
<dbReference type="SMART" id="SM00487">
    <property type="entry name" value="DEXDc"/>
    <property type="match status" value="1"/>
</dbReference>
<comment type="catalytic activity">
    <reaction evidence="7">
        <text>Couples ATP hydrolysis with the unwinding of duplex DNA by translocating in the 3'-5' direction.</text>
        <dbReference type="EC" id="5.6.2.4"/>
    </reaction>
</comment>
<dbReference type="PANTHER" id="PTHR11274">
    <property type="entry name" value="RAD25/XP-B DNA REPAIR HELICASE"/>
    <property type="match status" value="1"/>
</dbReference>
<keyword evidence="4 13" id="KW-0347">Helicase</keyword>
<evidence type="ECO:0000256" key="1">
    <source>
        <dbReference type="ARBA" id="ARBA00006637"/>
    </source>
</evidence>
<dbReference type="CDD" id="cd18789">
    <property type="entry name" value="SF2_C_XPB"/>
    <property type="match status" value="1"/>
</dbReference>
<dbReference type="InterPro" id="IPR050615">
    <property type="entry name" value="ATP-dep_DNA_Helicase"/>
</dbReference>
<dbReference type="SMART" id="SM00490">
    <property type="entry name" value="HELICc"/>
    <property type="match status" value="1"/>
</dbReference>
<evidence type="ECO:0000313" key="12">
    <source>
        <dbReference type="EMBL" id="ALU30205.1"/>
    </source>
</evidence>
<dbReference type="Pfam" id="PF18458">
    <property type="entry name" value="XPB_DRD"/>
    <property type="match status" value="1"/>
</dbReference>
<dbReference type="InterPro" id="IPR001650">
    <property type="entry name" value="Helicase_C-like"/>
</dbReference>
<evidence type="ECO:0000313" key="14">
    <source>
        <dbReference type="Proteomes" id="UP000060043"/>
    </source>
</evidence>